<evidence type="ECO:0000313" key="4">
    <source>
        <dbReference type="Proteomes" id="UP001408356"/>
    </source>
</evidence>
<feature type="domain" description="Sfi1 spindle body" evidence="2">
    <location>
        <begin position="657"/>
        <end position="893"/>
    </location>
</feature>
<evidence type="ECO:0000256" key="1">
    <source>
        <dbReference type="SAM" id="MobiDB-lite"/>
    </source>
</evidence>
<evidence type="ECO:0000259" key="2">
    <source>
        <dbReference type="Pfam" id="PF08457"/>
    </source>
</evidence>
<feature type="region of interest" description="Disordered" evidence="1">
    <location>
        <begin position="472"/>
        <end position="503"/>
    </location>
</feature>
<name>A0ABR2VHE0_9PEZI</name>
<protein>
    <submittedName>
        <fullName evidence="3">Sfi1 spindle body domain-containing protein</fullName>
    </submittedName>
</protein>
<evidence type="ECO:0000313" key="3">
    <source>
        <dbReference type="EMBL" id="KAK9426312.1"/>
    </source>
</evidence>
<reference evidence="3 4" key="1">
    <citation type="journal article" date="2024" name="J. Plant Pathol.">
        <title>Sequence and assembly of the genome of Seiridium unicorne, isolate CBS 538.82, causal agent of cypress canker disease.</title>
        <authorList>
            <person name="Scali E."/>
            <person name="Rocca G.D."/>
            <person name="Danti R."/>
            <person name="Garbelotto M."/>
            <person name="Barberini S."/>
            <person name="Baroncelli R."/>
            <person name="Emiliani G."/>
        </authorList>
    </citation>
    <scope>NUCLEOTIDE SEQUENCE [LARGE SCALE GENOMIC DNA]</scope>
    <source>
        <strain evidence="3 4">BM-138-508</strain>
    </source>
</reference>
<keyword evidence="4" id="KW-1185">Reference proteome</keyword>
<feature type="compositionally biased region" description="Basic and acidic residues" evidence="1">
    <location>
        <begin position="133"/>
        <end position="187"/>
    </location>
</feature>
<dbReference type="InterPro" id="IPR013665">
    <property type="entry name" value="Sfi1_dom"/>
</dbReference>
<proteinExistence type="predicted"/>
<dbReference type="Proteomes" id="UP001408356">
    <property type="component" value="Unassembled WGS sequence"/>
</dbReference>
<feature type="region of interest" description="Disordered" evidence="1">
    <location>
        <begin position="125"/>
        <end position="205"/>
    </location>
</feature>
<dbReference type="Pfam" id="PF08457">
    <property type="entry name" value="Sfi1"/>
    <property type="match status" value="1"/>
</dbReference>
<feature type="region of interest" description="Disordered" evidence="1">
    <location>
        <begin position="315"/>
        <end position="334"/>
    </location>
</feature>
<organism evidence="3 4">
    <name type="scientific">Seiridium unicorne</name>
    <dbReference type="NCBI Taxonomy" id="138068"/>
    <lineage>
        <taxon>Eukaryota</taxon>
        <taxon>Fungi</taxon>
        <taxon>Dikarya</taxon>
        <taxon>Ascomycota</taxon>
        <taxon>Pezizomycotina</taxon>
        <taxon>Sordariomycetes</taxon>
        <taxon>Xylariomycetidae</taxon>
        <taxon>Amphisphaeriales</taxon>
        <taxon>Sporocadaceae</taxon>
        <taxon>Seiridium</taxon>
    </lineage>
</organism>
<dbReference type="EMBL" id="JARVKF010000002">
    <property type="protein sequence ID" value="KAK9426312.1"/>
    <property type="molecule type" value="Genomic_DNA"/>
</dbReference>
<gene>
    <name evidence="3" type="ORF">SUNI508_02753</name>
</gene>
<accession>A0ABR2VHE0</accession>
<comment type="caution">
    <text evidence="3">The sequence shown here is derived from an EMBL/GenBank/DDBJ whole genome shotgun (WGS) entry which is preliminary data.</text>
</comment>
<feature type="region of interest" description="Disordered" evidence="1">
    <location>
        <begin position="908"/>
        <end position="984"/>
    </location>
</feature>
<sequence length="984" mass="113889">MSPDSSPVSSGNSSRVAISTAGDGYEYSEEELQFIWDTVVRAEATLPQLPPTSRHPTNALFRAYEDLLEERDVEPTNGPKLDKLLFKIGGSRDGNTIAEKFQAVMARMNITVRLDIDEATEDGFSYRSDQSYESDHSDLLDQPEYLDHPDHPDHPDHQDLLDHRDHLDPQGHPDQTDYHSDHLDRLGYSEGPVQPRHFIHSDHGSAKETVLEKSAAAFERHRDKIHALQALQKWQDRSSALKNQTQLFTDARLEDLKAQSRDVLVAWNEIAVEVDEMPLDDLPANVYSKRIEKIATRTHEIKSTKNALAEWKRAEQQRQQREEEEDLFKDDPRLSRLAQRTHENLSKSRAISFWSNRAAEEEEKAEVARRAHEMSLKAKAFGRRPKPQIFAALRQRLEEKSAATTNQIDDPFEQPNLERPRPDLVCQPLPPLAAASAAGHLHDLDAPYEASHQPSKMDNLPEDLHRSNKLDAPRQHVLHRPIKPTGPQEVSSGHGKVPPDDPVEEMDERTLLAKRHMTRRRVFNAWEEYTQEHRSKVEAFTTQKVIEPWREKSCRVTEKAIDGAQQHVHRSDRDVLAEWHRSEGRQKELETMAINFHRKTRMGKTLASWRDAAHKEETKEQQLENMAKLGDQYRKMHGTVQTWKARARERAVYTSMKDDVLKTWREESKDEQARVEHLEYMSRRVNLYRIKQKALPSWRQAAKNAAERERKLQTYSERAEFYSLTTEAINTWRAASKEKRKARLRESYLEVRRRVKKAMGARCVARWHENSEARREHMHIAAEEFTRYRDLNATARTFDTWRLRAREKEEAEAIRQAEAEQNRMNEWRMRNDSRQQLQAEAEEHFQDKVMSRVVKEWKLGSLQLESRRNASQKHLNRERKQLRQGFEAWYAKAAAKAQRAPAKTRAAAVEEETEFPSTPGRPRLFAGPPMQTTTPLAPVPQRQPWQGLEGGGGPTDSLLARPLPGGTASRSGRPRRNLRVSWAD</sequence>